<proteinExistence type="inferred from homology"/>
<dbReference type="SMART" id="SM00226">
    <property type="entry name" value="LMWPc"/>
    <property type="match status" value="1"/>
</dbReference>
<evidence type="ECO:0000256" key="1">
    <source>
        <dbReference type="ARBA" id="ARBA00011063"/>
    </source>
</evidence>
<accession>A0A644Z3G8</accession>
<gene>
    <name evidence="5" type="primary">yfkJ_8</name>
    <name evidence="5" type="ORF">SDC9_82022</name>
</gene>
<dbReference type="InterPro" id="IPR052995">
    <property type="entry name" value="LMW-PTP"/>
</dbReference>
<dbReference type="InterPro" id="IPR036196">
    <property type="entry name" value="Ptyr_pPase_sf"/>
</dbReference>
<keyword evidence="3" id="KW-0904">Protein phosphatase</keyword>
<dbReference type="CDD" id="cd16343">
    <property type="entry name" value="LMWPTP"/>
    <property type="match status" value="1"/>
</dbReference>
<dbReference type="EMBL" id="VSSQ01007283">
    <property type="protein sequence ID" value="MPM35430.1"/>
    <property type="molecule type" value="Genomic_DNA"/>
</dbReference>
<protein>
    <submittedName>
        <fullName evidence="5">Low molecular weight protein-tyrosine-phosphatase YfkJ</fullName>
        <ecNumber evidence="5">3.1.3.48</ecNumber>
    </submittedName>
</protein>
<dbReference type="PANTHER" id="PTHR47439:SF1">
    <property type="entry name" value="ACID PHOSPHATASE"/>
    <property type="match status" value="1"/>
</dbReference>
<dbReference type="Pfam" id="PF01451">
    <property type="entry name" value="LMWPc"/>
    <property type="match status" value="1"/>
</dbReference>
<dbReference type="InterPro" id="IPR023485">
    <property type="entry name" value="Ptyr_pPase"/>
</dbReference>
<feature type="domain" description="Phosphotyrosine protein phosphatase I" evidence="4">
    <location>
        <begin position="6"/>
        <end position="155"/>
    </location>
</feature>
<organism evidence="5">
    <name type="scientific">bioreactor metagenome</name>
    <dbReference type="NCBI Taxonomy" id="1076179"/>
    <lineage>
        <taxon>unclassified sequences</taxon>
        <taxon>metagenomes</taxon>
        <taxon>ecological metagenomes</taxon>
    </lineage>
</organism>
<dbReference type="FunFam" id="3.40.50.2300:FF:000113">
    <property type="entry name" value="Low molecular weight protein-tyrosine-phosphatase"/>
    <property type="match status" value="1"/>
</dbReference>
<evidence type="ECO:0000259" key="4">
    <source>
        <dbReference type="SMART" id="SM00226"/>
    </source>
</evidence>
<dbReference type="SUPFAM" id="SSF52788">
    <property type="entry name" value="Phosphotyrosine protein phosphatases I"/>
    <property type="match status" value="1"/>
</dbReference>
<dbReference type="InterPro" id="IPR017867">
    <property type="entry name" value="Tyr_phospatase_low_mol_wt"/>
</dbReference>
<comment type="similarity">
    <text evidence="1">Belongs to the low molecular weight phosphotyrosine protein phosphatase family.</text>
</comment>
<comment type="caution">
    <text evidence="5">The sequence shown here is derived from an EMBL/GenBank/DDBJ whole genome shotgun (WGS) entry which is preliminary data.</text>
</comment>
<dbReference type="AlphaFoldDB" id="A0A644Z3G8"/>
<keyword evidence="2 5" id="KW-0378">Hydrolase</keyword>
<name>A0A644Z3G8_9ZZZZ</name>
<evidence type="ECO:0000313" key="5">
    <source>
        <dbReference type="EMBL" id="MPM35430.1"/>
    </source>
</evidence>
<evidence type="ECO:0000256" key="2">
    <source>
        <dbReference type="ARBA" id="ARBA00022801"/>
    </source>
</evidence>
<evidence type="ECO:0000256" key="3">
    <source>
        <dbReference type="ARBA" id="ARBA00022912"/>
    </source>
</evidence>
<reference evidence="5" key="1">
    <citation type="submission" date="2019-08" db="EMBL/GenBank/DDBJ databases">
        <authorList>
            <person name="Kucharzyk K."/>
            <person name="Murdoch R.W."/>
            <person name="Higgins S."/>
            <person name="Loffler F."/>
        </authorList>
    </citation>
    <scope>NUCLEOTIDE SEQUENCE</scope>
</reference>
<dbReference type="PANTHER" id="PTHR47439">
    <property type="entry name" value="LOW MOLECULAR WEIGHT PHOSPHOTYROSINE PROTEIN PHOSPHATASE-RELATED"/>
    <property type="match status" value="1"/>
</dbReference>
<dbReference type="Gene3D" id="3.40.50.2300">
    <property type="match status" value="1"/>
</dbReference>
<dbReference type="GO" id="GO:0004725">
    <property type="term" value="F:protein tyrosine phosphatase activity"/>
    <property type="evidence" value="ECO:0007669"/>
    <property type="project" value="UniProtKB-EC"/>
</dbReference>
<dbReference type="EC" id="3.1.3.48" evidence="5"/>
<sequence>MAVNKHKILFVCLGNICRSPAAEALFKHKLEERGLSGKYFIDSAGLNGYHNGEKADSRMRAHAAKRGYRITSISRKIKREDFEQFDYIIGMDDRNISMLNALAKSKQELGKISKITDFARGAASDYVPDPYYGGCDGFENVLDILEISTESLLNFIES</sequence>
<dbReference type="PRINTS" id="PR00719">
    <property type="entry name" value="LMWPTPASE"/>
</dbReference>